<evidence type="ECO:0000256" key="1">
    <source>
        <dbReference type="SAM" id="Phobius"/>
    </source>
</evidence>
<feature type="transmembrane region" description="Helical" evidence="1">
    <location>
        <begin position="82"/>
        <end position="101"/>
    </location>
</feature>
<sequence>MADSDNAPRRRSWRLRCASHAAGVLPVARARPRRAIEFRVFYVQQSRVLSIFTSDQLVEAIVLPQCYAVGNNRMILLRLQQLILLVFVTYTIALATVWSKVSRVFKITRKSESNLDSDALGLLSDNTKTNRNIFRAIASSAQNMLSGRSSYDYHLALEDDVNDMKELGMSHSRISHFLKQSRCLSCYHFKQVFVSSRVQKFQEILHSSRVPL</sequence>
<keyword evidence="1" id="KW-0472">Membrane</keyword>
<proteinExistence type="predicted"/>
<accession>A0A3P7K5B1</accession>
<protein>
    <submittedName>
        <fullName evidence="2">Uncharacterized protein</fullName>
    </submittedName>
</protein>
<organism evidence="2 3">
    <name type="scientific">Strongylus vulgaris</name>
    <name type="common">Blood worm</name>
    <dbReference type="NCBI Taxonomy" id="40348"/>
    <lineage>
        <taxon>Eukaryota</taxon>
        <taxon>Metazoa</taxon>
        <taxon>Ecdysozoa</taxon>
        <taxon>Nematoda</taxon>
        <taxon>Chromadorea</taxon>
        <taxon>Rhabditida</taxon>
        <taxon>Rhabditina</taxon>
        <taxon>Rhabditomorpha</taxon>
        <taxon>Strongyloidea</taxon>
        <taxon>Strongylidae</taxon>
        <taxon>Strongylus</taxon>
    </lineage>
</organism>
<evidence type="ECO:0000313" key="2">
    <source>
        <dbReference type="EMBL" id="VDM66455.1"/>
    </source>
</evidence>
<keyword evidence="3" id="KW-1185">Reference proteome</keyword>
<keyword evidence="1" id="KW-0812">Transmembrane</keyword>
<dbReference type="OrthoDB" id="10418535at2759"/>
<keyword evidence="1" id="KW-1133">Transmembrane helix</keyword>
<dbReference type="AlphaFoldDB" id="A0A3P7K5B1"/>
<reference evidence="2 3" key="1">
    <citation type="submission" date="2018-11" db="EMBL/GenBank/DDBJ databases">
        <authorList>
            <consortium name="Pathogen Informatics"/>
        </authorList>
    </citation>
    <scope>NUCLEOTIDE SEQUENCE [LARGE SCALE GENOMIC DNA]</scope>
</reference>
<gene>
    <name evidence="2" type="ORF">SVUK_LOCUS1453</name>
</gene>
<evidence type="ECO:0000313" key="3">
    <source>
        <dbReference type="Proteomes" id="UP000270094"/>
    </source>
</evidence>
<name>A0A3P7K5B1_STRVU</name>
<dbReference type="Proteomes" id="UP000270094">
    <property type="component" value="Unassembled WGS sequence"/>
</dbReference>
<dbReference type="EMBL" id="UYYB01002839">
    <property type="protein sequence ID" value="VDM66455.1"/>
    <property type="molecule type" value="Genomic_DNA"/>
</dbReference>